<dbReference type="Gene3D" id="3.40.50.300">
    <property type="entry name" value="P-loop containing nucleotide triphosphate hydrolases"/>
    <property type="match status" value="1"/>
</dbReference>
<evidence type="ECO:0000313" key="3">
    <source>
        <dbReference type="EMBL" id="KAH8028226.1"/>
    </source>
</evidence>
<reference evidence="3" key="2">
    <citation type="submission" date="2021-09" db="EMBL/GenBank/DDBJ databases">
        <authorList>
            <person name="Jia N."/>
            <person name="Wang J."/>
            <person name="Shi W."/>
            <person name="Du L."/>
            <person name="Sun Y."/>
            <person name="Zhan W."/>
            <person name="Jiang J."/>
            <person name="Wang Q."/>
            <person name="Zhang B."/>
            <person name="Ji P."/>
            <person name="Sakyi L.B."/>
            <person name="Cui X."/>
            <person name="Yuan T."/>
            <person name="Jiang B."/>
            <person name="Yang W."/>
            <person name="Lam T.T.-Y."/>
            <person name="Chang Q."/>
            <person name="Ding S."/>
            <person name="Wang X."/>
            <person name="Zhu J."/>
            <person name="Ruan X."/>
            <person name="Zhao L."/>
            <person name="Wei J."/>
            <person name="Que T."/>
            <person name="Du C."/>
            <person name="Cheng J."/>
            <person name="Dai P."/>
            <person name="Han X."/>
            <person name="Huang E."/>
            <person name="Gao Y."/>
            <person name="Liu J."/>
            <person name="Shao H."/>
            <person name="Ye R."/>
            <person name="Li L."/>
            <person name="Wei W."/>
            <person name="Wang X."/>
            <person name="Wang C."/>
            <person name="Huo Q."/>
            <person name="Li W."/>
            <person name="Guo W."/>
            <person name="Chen H."/>
            <person name="Chen S."/>
            <person name="Zhou L."/>
            <person name="Zhou L."/>
            <person name="Ni X."/>
            <person name="Tian J."/>
            <person name="Zhou Y."/>
            <person name="Sheng Y."/>
            <person name="Liu T."/>
            <person name="Pan Y."/>
            <person name="Xia L."/>
            <person name="Li J."/>
            <person name="Zhao F."/>
            <person name="Cao W."/>
        </authorList>
    </citation>
    <scope>NUCLEOTIDE SEQUENCE</scope>
    <source>
        <strain evidence="3">Rmic-2018</strain>
        <tissue evidence="3">Larvae</tissue>
    </source>
</reference>
<dbReference type="InterPro" id="IPR027417">
    <property type="entry name" value="P-loop_NTPase"/>
</dbReference>
<protein>
    <recommendedName>
        <fullName evidence="2">Parvovirus non-structural protein 1 helicase domain-containing protein</fullName>
    </recommendedName>
</protein>
<reference evidence="3" key="1">
    <citation type="journal article" date="2020" name="Cell">
        <title>Large-Scale Comparative Analyses of Tick Genomes Elucidate Their Genetic Diversity and Vector Capacities.</title>
        <authorList>
            <consortium name="Tick Genome and Microbiome Consortium (TIGMIC)"/>
            <person name="Jia N."/>
            <person name="Wang J."/>
            <person name="Shi W."/>
            <person name="Du L."/>
            <person name="Sun Y."/>
            <person name="Zhan W."/>
            <person name="Jiang J.F."/>
            <person name="Wang Q."/>
            <person name="Zhang B."/>
            <person name="Ji P."/>
            <person name="Bell-Sakyi L."/>
            <person name="Cui X.M."/>
            <person name="Yuan T.T."/>
            <person name="Jiang B.G."/>
            <person name="Yang W.F."/>
            <person name="Lam T.T."/>
            <person name="Chang Q.C."/>
            <person name="Ding S.J."/>
            <person name="Wang X.J."/>
            <person name="Zhu J.G."/>
            <person name="Ruan X.D."/>
            <person name="Zhao L."/>
            <person name="Wei J.T."/>
            <person name="Ye R.Z."/>
            <person name="Que T.C."/>
            <person name="Du C.H."/>
            <person name="Zhou Y.H."/>
            <person name="Cheng J.X."/>
            <person name="Dai P.F."/>
            <person name="Guo W.B."/>
            <person name="Han X.H."/>
            <person name="Huang E.J."/>
            <person name="Li L.F."/>
            <person name="Wei W."/>
            <person name="Gao Y.C."/>
            <person name="Liu J.Z."/>
            <person name="Shao H.Z."/>
            <person name="Wang X."/>
            <person name="Wang C.C."/>
            <person name="Yang T.C."/>
            <person name="Huo Q.B."/>
            <person name="Li W."/>
            <person name="Chen H.Y."/>
            <person name="Chen S.E."/>
            <person name="Zhou L.G."/>
            <person name="Ni X.B."/>
            <person name="Tian J.H."/>
            <person name="Sheng Y."/>
            <person name="Liu T."/>
            <person name="Pan Y.S."/>
            <person name="Xia L.Y."/>
            <person name="Li J."/>
            <person name="Zhao F."/>
            <person name="Cao W.C."/>
        </authorList>
    </citation>
    <scope>NUCLEOTIDE SEQUENCE</scope>
    <source>
        <strain evidence="3">Rmic-2018</strain>
    </source>
</reference>
<evidence type="ECO:0000259" key="2">
    <source>
        <dbReference type="Pfam" id="PF01057"/>
    </source>
</evidence>
<dbReference type="GO" id="GO:0019079">
    <property type="term" value="P:viral genome replication"/>
    <property type="evidence" value="ECO:0007669"/>
    <property type="project" value="InterPro"/>
</dbReference>
<dbReference type="InterPro" id="IPR001257">
    <property type="entry name" value="Parvovirus_NS1_helicase"/>
</dbReference>
<feature type="compositionally biased region" description="Basic and acidic residues" evidence="1">
    <location>
        <begin position="1"/>
        <end position="11"/>
    </location>
</feature>
<dbReference type="Proteomes" id="UP000821866">
    <property type="component" value="Chromosome 4"/>
</dbReference>
<dbReference type="EMBL" id="JABSTU010000006">
    <property type="protein sequence ID" value="KAH8028226.1"/>
    <property type="molecule type" value="Genomic_DNA"/>
</dbReference>
<dbReference type="SUPFAM" id="SSF52540">
    <property type="entry name" value="P-loop containing nucleoside triphosphate hydrolases"/>
    <property type="match status" value="1"/>
</dbReference>
<proteinExistence type="predicted"/>
<evidence type="ECO:0000256" key="1">
    <source>
        <dbReference type="SAM" id="MobiDB-lite"/>
    </source>
</evidence>
<dbReference type="AlphaFoldDB" id="A0A9J6E1R9"/>
<gene>
    <name evidence="3" type="ORF">HPB51_014181</name>
</gene>
<accession>A0A9J6E1R9</accession>
<dbReference type="Pfam" id="PF01057">
    <property type="entry name" value="Parvo_NS1"/>
    <property type="match status" value="1"/>
</dbReference>
<organism evidence="3 4">
    <name type="scientific">Rhipicephalus microplus</name>
    <name type="common">Cattle tick</name>
    <name type="synonym">Boophilus microplus</name>
    <dbReference type="NCBI Taxonomy" id="6941"/>
    <lineage>
        <taxon>Eukaryota</taxon>
        <taxon>Metazoa</taxon>
        <taxon>Ecdysozoa</taxon>
        <taxon>Arthropoda</taxon>
        <taxon>Chelicerata</taxon>
        <taxon>Arachnida</taxon>
        <taxon>Acari</taxon>
        <taxon>Parasitiformes</taxon>
        <taxon>Ixodida</taxon>
        <taxon>Ixodoidea</taxon>
        <taxon>Ixodidae</taxon>
        <taxon>Rhipicephalinae</taxon>
        <taxon>Rhipicephalus</taxon>
        <taxon>Boophilus</taxon>
    </lineage>
</organism>
<dbReference type="VEuPathDB" id="VectorBase:LOC119166847"/>
<comment type="caution">
    <text evidence="3">The sequence shown here is derived from an EMBL/GenBank/DDBJ whole genome shotgun (WGS) entry which is preliminary data.</text>
</comment>
<sequence length="477" mass="53994">MATLAEPDRGVGEVSNSNVPERGTGSRGDGKSLQSPPRWALQLHSIPKRRKLVHDVFPARDDGEAQTICNDIIRGFEQGPTQYGVAAVALHTRGTTLPHVHVLHDCSWSNGTCRCVIFAGFVRRLNRSSIWSTNASAWDLYNLVQYLNSQPRLLEYLKVGGSDWGRDIRNEVLGQFQGPGHEPGRVLEILHPKLPHSVACDDAHGGQTSGGDADKVCTRKGTKCRKRAKGASEESIYDWPRENPVSPLTNIVRTPKWLADPVFRFIRLDDKRLQRAIQVFNDEMCSYSTLDFIEMYKNTQPLFDAPHGNLATFYMDVPASFDAMMELLNFQFYGIHEEVSAFVNNLYSLVEKAIPKKIAWKSCPLRDTVGRRILVWNEPNCESSAFDTVKKIFGGDVDSVAVKYTADQTISRTPVIVLSNNEVFPDDEAFNHRMWRYKWRACPPLKKYKKIHPMALVLLFDTFVMEETYVGTHQLHQ</sequence>
<feature type="region of interest" description="Disordered" evidence="1">
    <location>
        <begin position="1"/>
        <end position="38"/>
    </location>
</feature>
<feature type="domain" description="Parvovirus non-structural protein 1 helicase" evidence="2">
    <location>
        <begin position="363"/>
        <end position="423"/>
    </location>
</feature>
<name>A0A9J6E1R9_RHIMP</name>
<keyword evidence="4" id="KW-1185">Reference proteome</keyword>
<evidence type="ECO:0000313" key="4">
    <source>
        <dbReference type="Proteomes" id="UP000821866"/>
    </source>
</evidence>